<feature type="domain" description="Domain of unknown function at the cortex 1" evidence="2">
    <location>
        <begin position="215"/>
        <end position="298"/>
    </location>
</feature>
<dbReference type="InterPro" id="IPR013897">
    <property type="entry name" value="Duc1"/>
</dbReference>
<dbReference type="Pfam" id="PF08588">
    <property type="entry name" value="Duc1"/>
    <property type="match status" value="2"/>
</dbReference>
<keyword evidence="4" id="KW-1185">Reference proteome</keyword>
<dbReference type="PANTHER" id="PTHR34826:SF2">
    <property type="entry name" value="UPF0590 PROTEIN C409.17C"/>
    <property type="match status" value="1"/>
</dbReference>
<evidence type="ECO:0000313" key="4">
    <source>
        <dbReference type="Proteomes" id="UP000266841"/>
    </source>
</evidence>
<dbReference type="EMBL" id="AGNL01000149">
    <property type="protein sequence ID" value="EJK77976.1"/>
    <property type="molecule type" value="Genomic_DNA"/>
</dbReference>
<sequence length="560" mass="62258">MKLVKSPSLTKRRSSASSRSAGRPCQKDQGKSSNLLLARTEQLGLLLPSRRSSKRRSLATHSLADDSTASLSTCQSSVEDDTSSECQKVSPTIISVIEGARQDHLADNGNDCDDDEGSSANLVDRICCSRAHPYVETRLREETEDDCLHSCLHPDIEVSLCQTEATNKLQSRGWELEPLLLVATSPSMKVRKIRKAHEPSYFETRDVDTADGVAHTTQLPINNGKEKPLHSWVIDFESDFFMGTALFRIRGSKGRSDSQCSDHDYFANFGRKFQMVIRGKFKSKVHMTDCHSGLLLQRRLVTSKHATPERAELPFIFEEEASGESLNQYEGGDQEATRRKRRFNRKGNQDTSVPPKWVIRASVKAARLFSPRLDADLECSHPRILSPLCSAAQTLIVTGGGRVAPPIDSLHIEPNSNSESSLVGELTGFSPLLLDDGVRSMKADDIRTASLFRKRAFDTVFDRHAESLGRKACPSSPPCFDLKKEYTFEFLQHLVDYNDLSLDLGSLAGKMKIGGALKGQPVRLCAVTDQGSRGLRKIKGGSREHEFLWAFDIWHRSLVP</sequence>
<evidence type="ECO:0000259" key="2">
    <source>
        <dbReference type="Pfam" id="PF08588"/>
    </source>
</evidence>
<dbReference type="AlphaFoldDB" id="K0TPI8"/>
<organism evidence="3 4">
    <name type="scientific">Thalassiosira oceanica</name>
    <name type="common">Marine diatom</name>
    <dbReference type="NCBI Taxonomy" id="159749"/>
    <lineage>
        <taxon>Eukaryota</taxon>
        <taxon>Sar</taxon>
        <taxon>Stramenopiles</taxon>
        <taxon>Ochrophyta</taxon>
        <taxon>Bacillariophyta</taxon>
        <taxon>Coscinodiscophyceae</taxon>
        <taxon>Thalassiosirophycidae</taxon>
        <taxon>Thalassiosirales</taxon>
        <taxon>Thalassiosiraceae</taxon>
        <taxon>Thalassiosira</taxon>
    </lineage>
</organism>
<dbReference type="eggNOG" id="ENOG502T6TW">
    <property type="taxonomic scope" value="Eukaryota"/>
</dbReference>
<feature type="region of interest" description="Disordered" evidence="1">
    <location>
        <begin position="1"/>
        <end position="34"/>
    </location>
</feature>
<reference evidence="3 4" key="1">
    <citation type="journal article" date="2012" name="Genome Biol.">
        <title>Genome and low-iron response of an oceanic diatom adapted to chronic iron limitation.</title>
        <authorList>
            <person name="Lommer M."/>
            <person name="Specht M."/>
            <person name="Roy A.S."/>
            <person name="Kraemer L."/>
            <person name="Andreson R."/>
            <person name="Gutowska M.A."/>
            <person name="Wolf J."/>
            <person name="Bergner S.V."/>
            <person name="Schilhabel M.B."/>
            <person name="Klostermeier U.C."/>
            <person name="Beiko R.G."/>
            <person name="Rosenstiel P."/>
            <person name="Hippler M."/>
            <person name="Laroche J."/>
        </authorList>
    </citation>
    <scope>NUCLEOTIDE SEQUENCE [LARGE SCALE GENOMIC DNA]</scope>
    <source>
        <strain evidence="3 4">CCMP1005</strain>
    </source>
</reference>
<dbReference type="Proteomes" id="UP000266841">
    <property type="component" value="Unassembled WGS sequence"/>
</dbReference>
<feature type="domain" description="Domain of unknown function at the cortex 1" evidence="2">
    <location>
        <begin position="354"/>
        <end position="554"/>
    </location>
</feature>
<dbReference type="PANTHER" id="PTHR34826">
    <property type="entry name" value="UPF0590 PROTEIN C409.17C"/>
    <property type="match status" value="1"/>
</dbReference>
<evidence type="ECO:0000256" key="1">
    <source>
        <dbReference type="SAM" id="MobiDB-lite"/>
    </source>
</evidence>
<gene>
    <name evidence="3" type="ORF">THAOC_00152</name>
</gene>
<evidence type="ECO:0000313" key="3">
    <source>
        <dbReference type="EMBL" id="EJK77976.1"/>
    </source>
</evidence>
<name>K0TPI8_THAOC</name>
<dbReference type="OrthoDB" id="42898at2759"/>
<feature type="region of interest" description="Disordered" evidence="1">
    <location>
        <begin position="325"/>
        <end position="353"/>
    </location>
</feature>
<proteinExistence type="predicted"/>
<accession>K0TPI8</accession>
<protein>
    <recommendedName>
        <fullName evidence="2">Domain of unknown function at the cortex 1 domain-containing protein</fullName>
    </recommendedName>
</protein>
<comment type="caution">
    <text evidence="3">The sequence shown here is derived from an EMBL/GenBank/DDBJ whole genome shotgun (WGS) entry which is preliminary data.</text>
</comment>
<dbReference type="OMA" id="KHATPER"/>